<feature type="domain" description="HIN-200" evidence="6">
    <location>
        <begin position="565"/>
        <end position="763"/>
    </location>
</feature>
<protein>
    <submittedName>
        <fullName evidence="8">Gamma-interferon-inducible protein 16-like</fullName>
    </submittedName>
</protein>
<comment type="similarity">
    <text evidence="2">Belongs to the HIN-200 family.</text>
</comment>
<dbReference type="InterPro" id="IPR004021">
    <property type="entry name" value="HIN200/IF120x"/>
</dbReference>
<evidence type="ECO:0000256" key="3">
    <source>
        <dbReference type="ARBA" id="ARBA00023242"/>
    </source>
</evidence>
<keyword evidence="7" id="KW-1185">Reference proteome</keyword>
<organism evidence="7 8">
    <name type="scientific">Microtus ochrogaster</name>
    <name type="common">Prairie vole</name>
    <dbReference type="NCBI Taxonomy" id="79684"/>
    <lineage>
        <taxon>Eukaryota</taxon>
        <taxon>Metazoa</taxon>
        <taxon>Chordata</taxon>
        <taxon>Craniata</taxon>
        <taxon>Vertebrata</taxon>
        <taxon>Euteleostomi</taxon>
        <taxon>Mammalia</taxon>
        <taxon>Eutheria</taxon>
        <taxon>Euarchontoglires</taxon>
        <taxon>Glires</taxon>
        <taxon>Rodentia</taxon>
        <taxon>Myomorpha</taxon>
        <taxon>Muroidea</taxon>
        <taxon>Cricetidae</taxon>
        <taxon>Arvicolinae</taxon>
        <taxon>Microtus</taxon>
    </lineage>
</organism>
<feature type="domain" description="Pyrin" evidence="5">
    <location>
        <begin position="1"/>
        <end position="87"/>
    </location>
</feature>
<dbReference type="InterPro" id="IPR012340">
    <property type="entry name" value="NA-bd_OB-fold"/>
</dbReference>
<evidence type="ECO:0000313" key="7">
    <source>
        <dbReference type="Proteomes" id="UP000694915"/>
    </source>
</evidence>
<dbReference type="PROSITE" id="PS50824">
    <property type="entry name" value="DAPIN"/>
    <property type="match status" value="1"/>
</dbReference>
<dbReference type="Proteomes" id="UP000694915">
    <property type="component" value="Unplaced"/>
</dbReference>
<comment type="subcellular location">
    <subcellularLocation>
        <location evidence="1">Nucleus</location>
    </subcellularLocation>
</comment>
<dbReference type="InterPro" id="IPR011029">
    <property type="entry name" value="DEATH-like_dom_sf"/>
</dbReference>
<reference evidence="8" key="1">
    <citation type="submission" date="2025-08" db="UniProtKB">
        <authorList>
            <consortium name="RefSeq"/>
        </authorList>
    </citation>
    <scope>IDENTIFICATION</scope>
</reference>
<accession>A0ABM1UUV7</accession>
<feature type="region of interest" description="Disordered" evidence="4">
    <location>
        <begin position="553"/>
        <end position="577"/>
    </location>
</feature>
<name>A0ABM1UUV7_MICOH</name>
<dbReference type="Pfam" id="PF02760">
    <property type="entry name" value="HIN"/>
    <property type="match status" value="1"/>
</dbReference>
<dbReference type="RefSeq" id="XP_026645769.1">
    <property type="nucleotide sequence ID" value="XM_026789968.1"/>
</dbReference>
<dbReference type="PANTHER" id="PTHR12200">
    <property type="entry name" value="INTERFERON-INDUCIBLE PROTEIN AIM2 FAMILY MEMBER"/>
    <property type="match status" value="1"/>
</dbReference>
<dbReference type="InterPro" id="IPR040205">
    <property type="entry name" value="HIN-200"/>
</dbReference>
<evidence type="ECO:0000256" key="2">
    <source>
        <dbReference type="ARBA" id="ARBA00008647"/>
    </source>
</evidence>
<dbReference type="SMART" id="SM01289">
    <property type="entry name" value="PYRIN"/>
    <property type="match status" value="1"/>
</dbReference>
<feature type="region of interest" description="Disordered" evidence="4">
    <location>
        <begin position="86"/>
        <end position="194"/>
    </location>
</feature>
<sequence>MSEYKKIVLLKGLECMDNYHFRILKSLLRRELHLSERMQNDYDKIQIADLMEDTFPKDAGLRKLIGFCQEIKDLLYLVEDLKAEKAKVEKQKKGKNKTAVKGKQGEPSSAHGLCSRNAPSSEEKRTAQIESGKKRKLIQEQTQPLEPSGSNTQKDEGCLQTSQKPPTPSSNSSNKKQKTTNTKQQSTLKIDDSQKKHQLLGLSATSNSSAAWEGQTLQGLAATASSSLNTPQTFPATCDSLKTSQGSPEPHCQSFLISPVSDSSIHPMTLTLSSRVQTPYEPSSTASSNVWVPSVSSETVSNSLSAPQMSPVSCSIRAQNLHVPTRAAFNSIQTLHNPQTGSGSAQSPRVPATLKSKSQVIKTPPATGSSSVQVPHTLPGAVPKNVSTTQVPQRTTGSSIQTLNTGRVNVPKNVQVPGPLATVPVYVLTSLPSSATASSSLQVLPLTTSNSLPDGVPRPIATSRVQTTQIHPAAASSFNQAPHAPLQTMPRSVCPTQDHRGVASSTGQALPCPKVEAPSCALASQMPSATTSESLLAPPTTCLLAPMVSSATTSSSSYETPRRGNIPKEPAKEEGYHREPKEVMVLKVTEPFTYDLKLDKRMFHATVATENEFYRVKIFDPDLKNKFIPNKIIAISNYFGSKGFLEIHESSCVSDVDKNRTMDISKTLRKRANATPKIRDLFSQAQGTYVSGEFVVYQKTERNPLIYYGIEDDTGKMEVVVHGRLTNIKCEPGQKLRLICFELSSSTDTWQLKSVRHSNMQVVNVRKKATLA</sequence>
<evidence type="ECO:0000256" key="4">
    <source>
        <dbReference type="SAM" id="MobiDB-lite"/>
    </source>
</evidence>
<gene>
    <name evidence="8" type="primary">LOC102000397</name>
</gene>
<feature type="compositionally biased region" description="Polar residues" evidence="4">
    <location>
        <begin position="355"/>
        <end position="374"/>
    </location>
</feature>
<feature type="compositionally biased region" description="Polar residues" evidence="4">
    <location>
        <begin position="385"/>
        <end position="398"/>
    </location>
</feature>
<dbReference type="SUPFAM" id="SSF159141">
    <property type="entry name" value="HIN-2000 domain-like"/>
    <property type="match status" value="2"/>
</dbReference>
<evidence type="ECO:0000259" key="5">
    <source>
        <dbReference type="PROSITE" id="PS50824"/>
    </source>
</evidence>
<dbReference type="Gene3D" id="1.10.533.10">
    <property type="entry name" value="Death Domain, Fas"/>
    <property type="match status" value="1"/>
</dbReference>
<feature type="compositionally biased region" description="Polar residues" evidence="4">
    <location>
        <begin position="335"/>
        <end position="347"/>
    </location>
</feature>
<dbReference type="InterPro" id="IPR004020">
    <property type="entry name" value="DAPIN"/>
</dbReference>
<dbReference type="Gene3D" id="2.40.50.140">
    <property type="entry name" value="Nucleic acid-binding proteins"/>
    <property type="match status" value="2"/>
</dbReference>
<dbReference type="CDD" id="cd08305">
    <property type="entry name" value="Pyrin"/>
    <property type="match status" value="1"/>
</dbReference>
<keyword evidence="3" id="KW-0539">Nucleus</keyword>
<evidence type="ECO:0000313" key="8">
    <source>
        <dbReference type="RefSeq" id="XP_026645769.1"/>
    </source>
</evidence>
<feature type="compositionally biased region" description="Polar residues" evidence="4">
    <location>
        <begin position="139"/>
        <end position="152"/>
    </location>
</feature>
<evidence type="ECO:0000259" key="6">
    <source>
        <dbReference type="PROSITE" id="PS50834"/>
    </source>
</evidence>
<dbReference type="GeneID" id="102000397"/>
<dbReference type="PANTHER" id="PTHR12200:SF24">
    <property type="entry name" value="INTERFERON ACTIVATED GENE 207-RELATED"/>
    <property type="match status" value="1"/>
</dbReference>
<evidence type="ECO:0000256" key="1">
    <source>
        <dbReference type="ARBA" id="ARBA00004123"/>
    </source>
</evidence>
<dbReference type="PROSITE" id="PS50834">
    <property type="entry name" value="HIN_200"/>
    <property type="match status" value="1"/>
</dbReference>
<dbReference type="Pfam" id="PF02758">
    <property type="entry name" value="PYRIN"/>
    <property type="match status" value="1"/>
</dbReference>
<feature type="region of interest" description="Disordered" evidence="4">
    <location>
        <begin position="335"/>
        <end position="398"/>
    </location>
</feature>
<proteinExistence type="inferred from homology"/>
<feature type="compositionally biased region" description="Low complexity" evidence="4">
    <location>
        <begin position="160"/>
        <end position="187"/>
    </location>
</feature>